<dbReference type="Proteomes" id="UP001223390">
    <property type="component" value="Unassembled WGS sequence"/>
</dbReference>
<dbReference type="InterPro" id="IPR016181">
    <property type="entry name" value="Acyl_CoA_acyltransferase"/>
</dbReference>
<proteinExistence type="predicted"/>
<dbReference type="PANTHER" id="PTHR43441:SF10">
    <property type="entry name" value="ACETYLTRANSFERASE"/>
    <property type="match status" value="1"/>
</dbReference>
<evidence type="ECO:0000256" key="1">
    <source>
        <dbReference type="SAM" id="MobiDB-lite"/>
    </source>
</evidence>
<protein>
    <submittedName>
        <fullName evidence="3">GNAT family N-acetyltransferase</fullName>
    </submittedName>
</protein>
<dbReference type="SUPFAM" id="SSF55729">
    <property type="entry name" value="Acyl-CoA N-acyltransferases (Nat)"/>
    <property type="match status" value="1"/>
</dbReference>
<feature type="region of interest" description="Disordered" evidence="1">
    <location>
        <begin position="1"/>
        <end position="23"/>
    </location>
</feature>
<gene>
    <name evidence="3" type="ORF">QEZ40_002282</name>
</gene>
<evidence type="ECO:0000313" key="3">
    <source>
        <dbReference type="EMBL" id="MDK9494605.1"/>
    </source>
</evidence>
<dbReference type="Gene3D" id="3.40.630.30">
    <property type="match status" value="1"/>
</dbReference>
<dbReference type="Pfam" id="PF13302">
    <property type="entry name" value="Acetyltransf_3"/>
    <property type="match status" value="1"/>
</dbReference>
<dbReference type="PROSITE" id="PS51186">
    <property type="entry name" value="GNAT"/>
    <property type="match status" value="1"/>
</dbReference>
<evidence type="ECO:0000313" key="4">
    <source>
        <dbReference type="Proteomes" id="UP001223390"/>
    </source>
</evidence>
<reference evidence="3 4" key="1">
    <citation type="submission" date="2023-05" db="EMBL/GenBank/DDBJ databases">
        <title>Sequencing and Assembly of Streptomyces sp. NP73.</title>
        <authorList>
            <person name="Konwar A.N."/>
            <person name="Saikia K."/>
            <person name="Thakur D."/>
        </authorList>
    </citation>
    <scope>NUCLEOTIDE SEQUENCE [LARGE SCALE GENOMIC DNA]</scope>
    <source>
        <strain evidence="3 4">NP73</strain>
    </source>
</reference>
<comment type="caution">
    <text evidence="3">The sequence shown here is derived from an EMBL/GenBank/DDBJ whole genome shotgun (WGS) entry which is preliminary data.</text>
</comment>
<dbReference type="PANTHER" id="PTHR43441">
    <property type="entry name" value="RIBOSOMAL-PROTEIN-SERINE ACETYLTRANSFERASE"/>
    <property type="match status" value="1"/>
</dbReference>
<sequence>MDIENTLVTQAPAAPPVPWGGTPQPTIGLPCGMVLRPWREADAPALVTAYEDPDIRHWNRPEPETRESAAARISRWNRRWEERAAAVWAVSAEPAAPAVGLIGLADFDPEGTSAEFLYWLLPAGRGRGVMPQGVAAVARWGFREAGLHRQRICHSVANPASCAVALKAGFPLEGTMRGALRHADGWHDEHLHARLATDA</sequence>
<feature type="domain" description="N-acetyltransferase" evidence="2">
    <location>
        <begin position="33"/>
        <end position="198"/>
    </location>
</feature>
<dbReference type="RefSeq" id="WP_285340424.1">
    <property type="nucleotide sequence ID" value="NZ_JASITI010000002.1"/>
</dbReference>
<keyword evidence="4" id="KW-1185">Reference proteome</keyword>
<organism evidence="3 4">
    <name type="scientific">Streptomyces katrae</name>
    <dbReference type="NCBI Taxonomy" id="68223"/>
    <lineage>
        <taxon>Bacteria</taxon>
        <taxon>Bacillati</taxon>
        <taxon>Actinomycetota</taxon>
        <taxon>Actinomycetes</taxon>
        <taxon>Kitasatosporales</taxon>
        <taxon>Streptomycetaceae</taxon>
        <taxon>Streptomyces</taxon>
    </lineage>
</organism>
<dbReference type="InterPro" id="IPR000182">
    <property type="entry name" value="GNAT_dom"/>
</dbReference>
<evidence type="ECO:0000259" key="2">
    <source>
        <dbReference type="PROSITE" id="PS51186"/>
    </source>
</evidence>
<dbReference type="EMBL" id="JASITI010000002">
    <property type="protein sequence ID" value="MDK9494605.1"/>
    <property type="molecule type" value="Genomic_DNA"/>
</dbReference>
<accession>A0ABT7GLY9</accession>
<name>A0ABT7GLY9_9ACTN</name>
<dbReference type="InterPro" id="IPR051908">
    <property type="entry name" value="Ribosomal_N-acetyltransferase"/>
</dbReference>